<proteinExistence type="predicted"/>
<accession>A0A5N6MAP6</accession>
<name>A0A5N6MAP6_9ASTR</name>
<gene>
    <name evidence="2" type="ORF">E3N88_33235</name>
</gene>
<dbReference type="AlphaFoldDB" id="A0A5N6MAP6"/>
<dbReference type="Proteomes" id="UP000326396">
    <property type="component" value="Linkage Group LG6"/>
</dbReference>
<dbReference type="InterPro" id="IPR005162">
    <property type="entry name" value="Retrotrans_gag_dom"/>
</dbReference>
<protein>
    <recommendedName>
        <fullName evidence="1">Retrotransposon gag domain-containing protein</fullName>
    </recommendedName>
</protein>
<sequence length="201" mass="23951">MKNEMGEVDPLESHRWISGIEIVFQTSHSDPTDEVNYATTLLRGRAKDWWDARKQEKGKEGVKAMMWQDFKTIFLQHFCPQSTIDKIKEEFLTMRQKDESIDQIIGMFFDRAKFCTDLLRTERDWIISYHLMLKAEYREYISPSKCETLQSLINWPREQEMELLRSVERGEKQKAEVITTPVKKTKYVTPPKKENFKTKVF</sequence>
<dbReference type="OrthoDB" id="1936908at2759"/>
<dbReference type="Pfam" id="PF03732">
    <property type="entry name" value="Retrotrans_gag"/>
    <property type="match status" value="1"/>
</dbReference>
<evidence type="ECO:0000313" key="2">
    <source>
        <dbReference type="EMBL" id="KAD3337715.1"/>
    </source>
</evidence>
<comment type="caution">
    <text evidence="2">The sequence shown here is derived from an EMBL/GenBank/DDBJ whole genome shotgun (WGS) entry which is preliminary data.</text>
</comment>
<evidence type="ECO:0000313" key="3">
    <source>
        <dbReference type="Proteomes" id="UP000326396"/>
    </source>
</evidence>
<reference evidence="2 3" key="1">
    <citation type="submission" date="2019-05" db="EMBL/GenBank/DDBJ databases">
        <title>Mikania micrantha, genome provides insights into the molecular mechanism of rapid growth.</title>
        <authorList>
            <person name="Liu B."/>
        </authorList>
    </citation>
    <scope>NUCLEOTIDE SEQUENCE [LARGE SCALE GENOMIC DNA]</scope>
    <source>
        <strain evidence="2">NLD-2019</strain>
        <tissue evidence="2">Leaf</tissue>
    </source>
</reference>
<evidence type="ECO:0000259" key="1">
    <source>
        <dbReference type="Pfam" id="PF03732"/>
    </source>
</evidence>
<feature type="domain" description="Retrotransposon gag" evidence="1">
    <location>
        <begin position="37"/>
        <end position="116"/>
    </location>
</feature>
<dbReference type="EMBL" id="SZYD01000016">
    <property type="protein sequence ID" value="KAD3337715.1"/>
    <property type="molecule type" value="Genomic_DNA"/>
</dbReference>
<keyword evidence="3" id="KW-1185">Reference proteome</keyword>
<organism evidence="2 3">
    <name type="scientific">Mikania micrantha</name>
    <name type="common">bitter vine</name>
    <dbReference type="NCBI Taxonomy" id="192012"/>
    <lineage>
        <taxon>Eukaryota</taxon>
        <taxon>Viridiplantae</taxon>
        <taxon>Streptophyta</taxon>
        <taxon>Embryophyta</taxon>
        <taxon>Tracheophyta</taxon>
        <taxon>Spermatophyta</taxon>
        <taxon>Magnoliopsida</taxon>
        <taxon>eudicotyledons</taxon>
        <taxon>Gunneridae</taxon>
        <taxon>Pentapetalae</taxon>
        <taxon>asterids</taxon>
        <taxon>campanulids</taxon>
        <taxon>Asterales</taxon>
        <taxon>Asteraceae</taxon>
        <taxon>Asteroideae</taxon>
        <taxon>Heliantheae alliance</taxon>
        <taxon>Eupatorieae</taxon>
        <taxon>Mikania</taxon>
    </lineage>
</organism>